<dbReference type="AlphaFoldDB" id="A0A9W8JXK0"/>
<organism evidence="2 3">
    <name type="scientific">Agrocybe chaxingu</name>
    <dbReference type="NCBI Taxonomy" id="84603"/>
    <lineage>
        <taxon>Eukaryota</taxon>
        <taxon>Fungi</taxon>
        <taxon>Dikarya</taxon>
        <taxon>Basidiomycota</taxon>
        <taxon>Agaricomycotina</taxon>
        <taxon>Agaricomycetes</taxon>
        <taxon>Agaricomycetidae</taxon>
        <taxon>Agaricales</taxon>
        <taxon>Agaricineae</taxon>
        <taxon>Strophariaceae</taxon>
        <taxon>Agrocybe</taxon>
    </lineage>
</organism>
<comment type="caution">
    <text evidence="2">The sequence shown here is derived from an EMBL/GenBank/DDBJ whole genome shotgun (WGS) entry which is preliminary data.</text>
</comment>
<dbReference type="EMBL" id="JANKHO010002273">
    <property type="protein sequence ID" value="KAJ3493445.1"/>
    <property type="molecule type" value="Genomic_DNA"/>
</dbReference>
<name>A0A9W8JXK0_9AGAR</name>
<sequence length="202" mass="22060">MPSTSTTSHPLAKSSGRIKSPGSAQSTALIDSPHSSLMFSQCHIVQNNDQRGTSWKGFEVLCDNIDESLLHDSTDHDTEDFDCPSSGTEREMIEQIMEWAENPVHVARAALVHSPTTVGGVPTLGHSIFKRCKEDDILLASISLPSTTIWDKKRDASADGGQWQHSHTKSRSHALPLAPLSRQPSSTTLRYSEGLFGLKLRG</sequence>
<feature type="region of interest" description="Disordered" evidence="1">
    <location>
        <begin position="155"/>
        <end position="186"/>
    </location>
</feature>
<proteinExistence type="predicted"/>
<feature type="region of interest" description="Disordered" evidence="1">
    <location>
        <begin position="1"/>
        <end position="29"/>
    </location>
</feature>
<keyword evidence="3" id="KW-1185">Reference proteome</keyword>
<reference evidence="2" key="1">
    <citation type="submission" date="2022-07" db="EMBL/GenBank/DDBJ databases">
        <title>Genome Sequence of Agrocybe chaxingu.</title>
        <authorList>
            <person name="Buettner E."/>
        </authorList>
    </citation>
    <scope>NUCLEOTIDE SEQUENCE</scope>
    <source>
        <strain evidence="2">MP-N11</strain>
    </source>
</reference>
<dbReference type="Proteomes" id="UP001148786">
    <property type="component" value="Unassembled WGS sequence"/>
</dbReference>
<protein>
    <submittedName>
        <fullName evidence="2">Uncharacterized protein</fullName>
    </submittedName>
</protein>
<evidence type="ECO:0000313" key="2">
    <source>
        <dbReference type="EMBL" id="KAJ3493445.1"/>
    </source>
</evidence>
<accession>A0A9W8JXK0</accession>
<evidence type="ECO:0000313" key="3">
    <source>
        <dbReference type="Proteomes" id="UP001148786"/>
    </source>
</evidence>
<gene>
    <name evidence="2" type="ORF">NLJ89_g11019</name>
</gene>
<evidence type="ECO:0000256" key="1">
    <source>
        <dbReference type="SAM" id="MobiDB-lite"/>
    </source>
</evidence>